<dbReference type="SUPFAM" id="SSF52540">
    <property type="entry name" value="P-loop containing nucleoside triphosphate hydrolases"/>
    <property type="match status" value="1"/>
</dbReference>
<dbReference type="Gene3D" id="3.40.850.10">
    <property type="entry name" value="Kinesin motor domain"/>
    <property type="match status" value="1"/>
</dbReference>
<evidence type="ECO:0000256" key="5">
    <source>
        <dbReference type="ARBA" id="ARBA00022840"/>
    </source>
</evidence>
<dbReference type="InterPro" id="IPR019821">
    <property type="entry name" value="Kinesin_motor_CS"/>
</dbReference>
<keyword evidence="7" id="KW-0969">Cilium</keyword>
<comment type="similarity">
    <text evidence="11">Belongs to the TRAFAC class myosin-kinesin ATPase superfamily. Kinesin family.</text>
</comment>
<evidence type="ECO:0000256" key="2">
    <source>
        <dbReference type="ARBA" id="ARBA00004245"/>
    </source>
</evidence>
<dbReference type="GO" id="GO:0051231">
    <property type="term" value="P:spindle elongation"/>
    <property type="evidence" value="ECO:0007669"/>
    <property type="project" value="TreeGrafter"/>
</dbReference>
<dbReference type="PROSITE" id="PS50067">
    <property type="entry name" value="KINESIN_MOTOR_2"/>
    <property type="match status" value="1"/>
</dbReference>
<dbReference type="GO" id="GO:0008017">
    <property type="term" value="F:microtubule binding"/>
    <property type="evidence" value="ECO:0007669"/>
    <property type="project" value="InterPro"/>
</dbReference>
<dbReference type="PANTHER" id="PTHR47969:SF30">
    <property type="entry name" value="KINESIN FAMILY MEMBER 27"/>
    <property type="match status" value="1"/>
</dbReference>
<organism evidence="15 16">
    <name type="scientific">Podarcis lilfordi</name>
    <name type="common">Lilford's wall lizard</name>
    <dbReference type="NCBI Taxonomy" id="74358"/>
    <lineage>
        <taxon>Eukaryota</taxon>
        <taxon>Metazoa</taxon>
        <taxon>Chordata</taxon>
        <taxon>Craniata</taxon>
        <taxon>Vertebrata</taxon>
        <taxon>Euteleostomi</taxon>
        <taxon>Lepidosauria</taxon>
        <taxon>Squamata</taxon>
        <taxon>Bifurcata</taxon>
        <taxon>Unidentata</taxon>
        <taxon>Episquamata</taxon>
        <taxon>Laterata</taxon>
        <taxon>Lacertibaenia</taxon>
        <taxon>Lacertidae</taxon>
        <taxon>Podarcis</taxon>
    </lineage>
</organism>
<keyword evidence="8 11" id="KW-0505">Motor protein</keyword>
<feature type="region of interest" description="Disordered" evidence="13">
    <location>
        <begin position="914"/>
        <end position="934"/>
    </location>
</feature>
<dbReference type="SMART" id="SM00129">
    <property type="entry name" value="KISc"/>
    <property type="match status" value="1"/>
</dbReference>
<keyword evidence="10" id="KW-0966">Cell projection</keyword>
<accession>A0AA35PG12</accession>
<feature type="binding site" evidence="11">
    <location>
        <begin position="140"/>
        <end position="147"/>
    </location>
    <ligand>
        <name>ATP</name>
        <dbReference type="ChEBI" id="CHEBI:30616"/>
    </ligand>
</feature>
<reference evidence="15" key="1">
    <citation type="submission" date="2022-12" db="EMBL/GenBank/DDBJ databases">
        <authorList>
            <person name="Alioto T."/>
            <person name="Alioto T."/>
            <person name="Gomez Garrido J."/>
        </authorList>
    </citation>
    <scope>NUCLEOTIDE SEQUENCE</scope>
</reference>
<evidence type="ECO:0000256" key="3">
    <source>
        <dbReference type="ARBA" id="ARBA00022490"/>
    </source>
</evidence>
<dbReference type="GO" id="GO:0005524">
    <property type="term" value="F:ATP binding"/>
    <property type="evidence" value="ECO:0007669"/>
    <property type="project" value="UniProtKB-UniRule"/>
</dbReference>
<dbReference type="GO" id="GO:0007018">
    <property type="term" value="P:microtubule-based movement"/>
    <property type="evidence" value="ECO:0007669"/>
    <property type="project" value="InterPro"/>
</dbReference>
<gene>
    <name evidence="15" type="ORF">PODLI_1B008217</name>
</gene>
<evidence type="ECO:0000256" key="13">
    <source>
        <dbReference type="SAM" id="MobiDB-lite"/>
    </source>
</evidence>
<evidence type="ECO:0000256" key="9">
    <source>
        <dbReference type="ARBA" id="ARBA00023212"/>
    </source>
</evidence>
<keyword evidence="9" id="KW-0206">Cytoskeleton</keyword>
<dbReference type="InterPro" id="IPR027417">
    <property type="entry name" value="P-loop_NTPase"/>
</dbReference>
<dbReference type="Pfam" id="PF25764">
    <property type="entry name" value="KIF21A_4th"/>
    <property type="match status" value="1"/>
</dbReference>
<evidence type="ECO:0000256" key="12">
    <source>
        <dbReference type="SAM" id="Coils"/>
    </source>
</evidence>
<protein>
    <submittedName>
        <fullName evidence="15">KIF27 isoform X1</fullName>
    </submittedName>
</protein>
<evidence type="ECO:0000256" key="6">
    <source>
        <dbReference type="ARBA" id="ARBA00023054"/>
    </source>
</evidence>
<feature type="domain" description="Kinesin motor" evidence="14">
    <location>
        <begin position="59"/>
        <end position="403"/>
    </location>
</feature>
<evidence type="ECO:0000313" key="16">
    <source>
        <dbReference type="Proteomes" id="UP001178461"/>
    </source>
</evidence>
<dbReference type="InterPro" id="IPR036961">
    <property type="entry name" value="Kinesin_motor_dom_sf"/>
</dbReference>
<dbReference type="CDD" id="cd01372">
    <property type="entry name" value="KISc_KIF4"/>
    <property type="match status" value="1"/>
</dbReference>
<proteinExistence type="inferred from homology"/>
<keyword evidence="5 11" id="KW-0067">ATP-binding</keyword>
<dbReference type="InterPro" id="IPR027640">
    <property type="entry name" value="Kinesin-like_fam"/>
</dbReference>
<name>A0AA35PG12_9SAUR</name>
<sequence>MKKKGESERSAGSVAGGEGWLPPGRARRSAPRRTESFRVPPSLRANLLFSEGRRGDCSPTARVLKTENIMKTEIKRNSLKVKFAKLIPNTQQIIIGKDRVFTFDFVFGKHSTQDEVYTTCIKPLVASLIEGYNATVFAYGQTGSGKTYTIGGGHVASVAEEERGIIPRAIEEIFQIISENHNIDFTVKVSYIEVYKEELRDLLELETSMKYLQIREDEKGNTVIVGAKDCQVENVDEVMSLLETGNAARHTGTTQMNEHSSRSHAVFTISICQQQQPGQTQKDTDSAQDSPQSSSQLIASKFHFVDLAGSERVTKTGNTGERFKESVQINSGLLALGNVISALGDPKRKSAHIPYRDAKITRILKDSLGGNAKTVMITCISPSSSDFDESLNSIKYANRAKNIRNKPIVNYNPDWDLIDEMEFAIKILRETVQNQQISGQVPGSQGSQDSFRDRNKIRSLEEQLAQLQVESFNYRNCMEEAYVFFAELKNLATLSKSQQERLQDWICVAQELRREASSVIPQVNCGSGGNQEGPHHITILQLKRELKKYQQALATDAEVFSERELEIKVLQDQIQKLIKENQEYMELLKEAQETNRLQNDKMVEQQLIIDRLNDKLEKITKASASSGGCGDGPAGVISSKRPYSVPLTKRLVQSFNATVGLDSRKVHTSPPKYSLNRVMAGFRTRSQIVLDHVEEQDEVLHCCFSDHSDEDERNAKNRKRTLFRRSLNRTWTRKQAPPSSTHEPKEMQHNSISQNENILQMETDTGADIECIQKSQILNRQKLKNSELKLIAAKQKMSELALNIRMKEELIKELVKTGNDAQSVSKQYSLKVTQLEHEAEQAKMDLAETQKQLQELENKELRDIAEKARLQKEFRKKMDTAKLKVQDLQRKQQDTKKLASLSTQNEKRVTELEQNVSHMKNQQAQLQKRLQEESEKKKSLEAEIQQGQLQIKELQQKTEQQEKILKLKDEEIAAFKRKNSSETTQQLQKLEEKKKWLDEELEKVLHQRQELKNLEEDLKRREAIISKKEVLTQEKSHLEIKKLRSSQALNKDSLRLSTRLNMLNQELCDKNMQLQSSSTDEQEKIMGEIQALQKERDQLLNRRNSVDEKLKNGRVLSPEEEHVLFQLEEGIETLEAAIAYKNESIQNHQDSIRASSQILTQSEANVMGKLVSLSATELRAILLKYFNKVVGLRETERKLQLQAEEMGMRVTEKENIVRELESALEHLMLQCDRRLTLQQKEHEQKMQLILLHCKEEDGESIAETFKTYETKVQQLERDLFFYKKTSRELKKKLKELVAESIHHPLTQSNCSSDGILNREEVITLSEEFKRTSTPTGKLKEINSPKGDLGAQQNSYRFEEEVAELGPNTSNSHEEQAGKVHQPAKSHPQVCCPSQARETMTQLQGVTPVKLPRKELRYIPASELSSRRSGLAVGINSVPADSIEMPRKSDYNI</sequence>
<feature type="region of interest" description="Disordered" evidence="13">
    <location>
        <begin position="1"/>
        <end position="36"/>
    </location>
</feature>
<dbReference type="GO" id="GO:0007052">
    <property type="term" value="P:mitotic spindle organization"/>
    <property type="evidence" value="ECO:0007669"/>
    <property type="project" value="TreeGrafter"/>
</dbReference>
<keyword evidence="16" id="KW-1185">Reference proteome</keyword>
<dbReference type="Pfam" id="PF00225">
    <property type="entry name" value="Kinesin"/>
    <property type="match status" value="1"/>
</dbReference>
<feature type="coiled-coil region" evidence="12">
    <location>
        <begin position="560"/>
        <end position="622"/>
    </location>
</feature>
<dbReference type="Proteomes" id="UP001178461">
    <property type="component" value="Chromosome 11"/>
</dbReference>
<dbReference type="GO" id="GO:0003777">
    <property type="term" value="F:microtubule motor activity"/>
    <property type="evidence" value="ECO:0007669"/>
    <property type="project" value="InterPro"/>
</dbReference>
<evidence type="ECO:0000256" key="4">
    <source>
        <dbReference type="ARBA" id="ARBA00022741"/>
    </source>
</evidence>
<dbReference type="GO" id="GO:0005875">
    <property type="term" value="C:microtubule associated complex"/>
    <property type="evidence" value="ECO:0007669"/>
    <property type="project" value="TreeGrafter"/>
</dbReference>
<feature type="region of interest" description="Disordered" evidence="13">
    <location>
        <begin position="726"/>
        <end position="751"/>
    </location>
</feature>
<dbReference type="EMBL" id="OX395136">
    <property type="protein sequence ID" value="CAI5786924.1"/>
    <property type="molecule type" value="Genomic_DNA"/>
</dbReference>
<keyword evidence="6 12" id="KW-0175">Coiled coil</keyword>
<feature type="coiled-coil region" evidence="12">
    <location>
        <begin position="1082"/>
        <end position="1109"/>
    </location>
</feature>
<evidence type="ECO:0000313" key="15">
    <source>
        <dbReference type="EMBL" id="CAI5786924.1"/>
    </source>
</evidence>
<dbReference type="PROSITE" id="PS00411">
    <property type="entry name" value="KINESIN_MOTOR_1"/>
    <property type="match status" value="1"/>
</dbReference>
<comment type="subcellular location">
    <subcellularLocation>
        <location evidence="1">Cell projection</location>
        <location evidence="1">Cilium</location>
    </subcellularLocation>
    <subcellularLocation>
        <location evidence="2">Cytoplasm</location>
        <location evidence="2">Cytoskeleton</location>
    </subcellularLocation>
</comment>
<keyword evidence="4 11" id="KW-0547">Nucleotide-binding</keyword>
<dbReference type="GO" id="GO:0005929">
    <property type="term" value="C:cilium"/>
    <property type="evidence" value="ECO:0007669"/>
    <property type="project" value="UniProtKB-SubCell"/>
</dbReference>
<evidence type="ECO:0000256" key="8">
    <source>
        <dbReference type="ARBA" id="ARBA00023175"/>
    </source>
</evidence>
<dbReference type="PRINTS" id="PR00380">
    <property type="entry name" value="KINESINHEAVY"/>
</dbReference>
<dbReference type="FunFam" id="3.40.850.10:FF:000025">
    <property type="entry name" value="kinesin-like protein KIF27 isoform X1"/>
    <property type="match status" value="1"/>
</dbReference>
<dbReference type="InterPro" id="IPR001752">
    <property type="entry name" value="Kinesin_motor_dom"/>
</dbReference>
<evidence type="ECO:0000256" key="10">
    <source>
        <dbReference type="ARBA" id="ARBA00023273"/>
    </source>
</evidence>
<feature type="region of interest" description="Disordered" evidence="13">
    <location>
        <begin position="1366"/>
        <end position="1389"/>
    </location>
</feature>
<keyword evidence="3" id="KW-0963">Cytoplasm</keyword>
<evidence type="ECO:0000256" key="11">
    <source>
        <dbReference type="PROSITE-ProRule" id="PRU00283"/>
    </source>
</evidence>
<feature type="compositionally biased region" description="Polar residues" evidence="13">
    <location>
        <begin position="914"/>
        <end position="924"/>
    </location>
</feature>
<evidence type="ECO:0000256" key="7">
    <source>
        <dbReference type="ARBA" id="ARBA00023069"/>
    </source>
</evidence>
<evidence type="ECO:0000256" key="1">
    <source>
        <dbReference type="ARBA" id="ARBA00004138"/>
    </source>
</evidence>
<dbReference type="PANTHER" id="PTHR47969">
    <property type="entry name" value="CHROMOSOME-ASSOCIATED KINESIN KIF4A-RELATED"/>
    <property type="match status" value="1"/>
</dbReference>
<evidence type="ECO:0000259" key="14">
    <source>
        <dbReference type="PROSITE" id="PS50067"/>
    </source>
</evidence>